<reference evidence="16 17" key="1">
    <citation type="submission" date="2019-04" db="EMBL/GenBank/DDBJ databases">
        <title>Pedobacter sp. AR-3-17 sp. nov., isolated from Arctic soil.</title>
        <authorList>
            <person name="Dahal R.H."/>
            <person name="Kim D.-U."/>
        </authorList>
    </citation>
    <scope>NUCLEOTIDE SEQUENCE [LARGE SCALE GENOMIC DNA]</scope>
    <source>
        <strain evidence="16 17">AR-3-17</strain>
    </source>
</reference>
<dbReference type="InterPro" id="IPR015211">
    <property type="entry name" value="Peptidase_M1_C"/>
</dbReference>
<evidence type="ECO:0000256" key="2">
    <source>
        <dbReference type="ARBA" id="ARBA00004496"/>
    </source>
</evidence>
<keyword evidence="8 14" id="KW-0479">Metal-binding</keyword>
<feature type="active site" description="Proton acceptor" evidence="12">
    <location>
        <position position="317"/>
    </location>
</feature>
<comment type="catalytic activity">
    <reaction evidence="1">
        <text>Release of an N-terminal amino acid, Xaa-|-Yaa- from a peptide, amide or arylamide. Xaa is preferably Ala, but may be most amino acids including Pro (slow action). When a terminal hydrophobic residue is followed by a prolyl residue, the two may be released as an intact Xaa-Pro dipeptide.</text>
        <dbReference type="EC" id="3.4.11.2"/>
    </reaction>
</comment>
<dbReference type="Gene3D" id="1.10.390.10">
    <property type="entry name" value="Neutral Protease Domain 2"/>
    <property type="match status" value="1"/>
</dbReference>
<dbReference type="PRINTS" id="PR00756">
    <property type="entry name" value="ALADIPTASE"/>
</dbReference>
<evidence type="ECO:0000256" key="7">
    <source>
        <dbReference type="ARBA" id="ARBA00022670"/>
    </source>
</evidence>
<dbReference type="PANTHER" id="PTHR45726">
    <property type="entry name" value="LEUKOTRIENE A-4 HYDROLASE"/>
    <property type="match status" value="1"/>
</dbReference>
<dbReference type="AlphaFoldDB" id="A0A4U1C4K8"/>
<feature type="binding site" evidence="13">
    <location>
        <begin position="160"/>
        <end position="162"/>
    </location>
    <ligand>
        <name>a peptide</name>
        <dbReference type="ChEBI" id="CHEBI:60466"/>
    </ligand>
</feature>
<dbReference type="EMBL" id="SWBP01000001">
    <property type="protein sequence ID" value="TKC00790.1"/>
    <property type="molecule type" value="Genomic_DNA"/>
</dbReference>
<evidence type="ECO:0000256" key="12">
    <source>
        <dbReference type="PIRSR" id="PIRSR634015-1"/>
    </source>
</evidence>
<dbReference type="InterPro" id="IPR014782">
    <property type="entry name" value="Peptidase_M1_dom"/>
</dbReference>
<proteinExistence type="inferred from homology"/>
<dbReference type="SUPFAM" id="SSF63737">
    <property type="entry name" value="Leukotriene A4 hydrolase N-terminal domain"/>
    <property type="match status" value="1"/>
</dbReference>
<gene>
    <name evidence="16" type="ORF">FA046_03695</name>
</gene>
<dbReference type="InterPro" id="IPR034015">
    <property type="entry name" value="M1_LTA4H"/>
</dbReference>
<feature type="active site" description="Proton donor" evidence="12">
    <location>
        <position position="404"/>
    </location>
</feature>
<evidence type="ECO:0000313" key="16">
    <source>
        <dbReference type="EMBL" id="TKC00790.1"/>
    </source>
</evidence>
<keyword evidence="9" id="KW-0378">Hydrolase</keyword>
<sequence length="622" mass="70607">MKKLFLLLPVLIIFSCNQDKKKAENVAIEEPIKRQDPHSFSNPEQCIVTHLDLKLKVNFTAKELNGEAVWTINNTQKVDEVIFDTKGLNIEKVTLDNQTDSAFFALGDEEEFTGKPLSIQITPQTKKIHIFYSTGENAAALQWLTAQQTAGKKQPYLFTQSEAILARTWIPTQDSPAIRFTYTADITVPKELLALMSAQNPTVKNETGQYHFEQKQAIPSYLMALAVGDITFKAIDNRTGVYAEPSMLEKVGYEFADMGKMVNTAEKLYGDYRWGRYDILVLPPSFPFGGMENPMLTFATPTVIAGDRSLVSLVAHELAHSWSGNLVTNATWNDFWLNEGFTVYFERRILEELYGPEEAKMQEVLGYNSLMETIQDLGEKSPDTRLNVDFTNRDPDGGVSDIAYEKGYFFLKNIEKAIGKTQFDSFLKSYFNEYAFKSMTNDRFLEEINTKLIKGNEEIKNKINSYAWVYQPGLPKEFKAPVSTKFKQIEILQKALNTSKNPVGLSNKISSTNEKLYFINTLPQNIGLNEIQAIDKEFGFSNSGNAEIQCAWYTLAAKTKYAVAYPPMKNFLINVGRRKFLMPIYKELIKTPEGKKLAKEIYLSARPNYHSVAYNSIDNLLK</sequence>
<dbReference type="GO" id="GO:0016285">
    <property type="term" value="F:alanyl aminopeptidase activity"/>
    <property type="evidence" value="ECO:0007669"/>
    <property type="project" value="UniProtKB-EC"/>
</dbReference>
<dbReference type="SUPFAM" id="SSF48371">
    <property type="entry name" value="ARM repeat"/>
    <property type="match status" value="1"/>
</dbReference>
<name>A0A4U1C4K8_9SPHI</name>
<dbReference type="Gene3D" id="1.25.40.320">
    <property type="entry name" value="Peptidase M1, leukotriene A4 hydrolase/aminopeptidase C-terminal domain"/>
    <property type="match status" value="1"/>
</dbReference>
<evidence type="ECO:0000256" key="10">
    <source>
        <dbReference type="ARBA" id="ARBA00022833"/>
    </source>
</evidence>
<accession>A0A4U1C4K8</accession>
<dbReference type="PROSITE" id="PS51257">
    <property type="entry name" value="PROKAR_LIPOPROTEIN"/>
    <property type="match status" value="1"/>
</dbReference>
<dbReference type="SMART" id="SM01263">
    <property type="entry name" value="Leuk-A4-hydro_C"/>
    <property type="match status" value="1"/>
</dbReference>
<feature type="binding site" evidence="14">
    <location>
        <position position="339"/>
    </location>
    <ligand>
        <name>Zn(2+)</name>
        <dbReference type="ChEBI" id="CHEBI:29105"/>
        <note>catalytic</note>
    </ligand>
</feature>
<keyword evidence="11" id="KW-0482">Metalloprotease</keyword>
<keyword evidence="7" id="KW-0645">Protease</keyword>
<dbReference type="Pfam" id="PF17900">
    <property type="entry name" value="Peptidase_M1_N"/>
    <property type="match status" value="1"/>
</dbReference>
<evidence type="ECO:0000256" key="1">
    <source>
        <dbReference type="ARBA" id="ARBA00000098"/>
    </source>
</evidence>
<evidence type="ECO:0000256" key="8">
    <source>
        <dbReference type="ARBA" id="ARBA00022723"/>
    </source>
</evidence>
<evidence type="ECO:0000256" key="13">
    <source>
        <dbReference type="PIRSR" id="PIRSR634015-2"/>
    </source>
</evidence>
<evidence type="ECO:0000313" key="17">
    <source>
        <dbReference type="Proteomes" id="UP000308181"/>
    </source>
</evidence>
<feature type="domain" description="Peptidase M1 leukotriene A4 hydrolase/aminopeptidase C-terminal" evidence="15">
    <location>
        <begin position="483"/>
        <end position="621"/>
    </location>
</feature>
<dbReference type="GO" id="GO:0008237">
    <property type="term" value="F:metallopeptidase activity"/>
    <property type="evidence" value="ECO:0007669"/>
    <property type="project" value="UniProtKB-KW"/>
</dbReference>
<feature type="binding site" evidence="14">
    <location>
        <position position="320"/>
    </location>
    <ligand>
        <name>Zn(2+)</name>
        <dbReference type="ChEBI" id="CHEBI:29105"/>
        <note>catalytic</note>
    </ligand>
</feature>
<dbReference type="Gene3D" id="2.60.40.1730">
    <property type="entry name" value="tricorn interacting facor f3 domain"/>
    <property type="match status" value="1"/>
</dbReference>
<dbReference type="Pfam" id="PF01433">
    <property type="entry name" value="Peptidase_M1"/>
    <property type="match status" value="1"/>
</dbReference>
<dbReference type="InterPro" id="IPR027268">
    <property type="entry name" value="Peptidase_M4/M1_CTD_sf"/>
</dbReference>
<keyword evidence="6" id="KW-0963">Cytoplasm</keyword>
<dbReference type="OrthoDB" id="100605at2"/>
<protein>
    <recommendedName>
        <fullName evidence="5">Aminopeptidase N</fullName>
        <ecNumber evidence="4">3.4.11.2</ecNumber>
    </recommendedName>
</protein>
<organism evidence="16 17">
    <name type="scientific">Pedobacter cryophilus</name>
    <dbReference type="NCBI Taxonomy" id="2571271"/>
    <lineage>
        <taxon>Bacteria</taxon>
        <taxon>Pseudomonadati</taxon>
        <taxon>Bacteroidota</taxon>
        <taxon>Sphingobacteriia</taxon>
        <taxon>Sphingobacteriales</taxon>
        <taxon>Sphingobacteriaceae</taxon>
        <taxon>Pedobacter</taxon>
    </lineage>
</organism>
<feature type="binding site" evidence="13">
    <location>
        <begin position="577"/>
        <end position="579"/>
    </location>
    <ligand>
        <name>a peptide</name>
        <dbReference type="ChEBI" id="CHEBI:60466"/>
    </ligand>
</feature>
<dbReference type="FunFam" id="3.30.2010.30:FF:000001">
    <property type="entry name" value="Leukotriene A(4) hydrolase"/>
    <property type="match status" value="1"/>
</dbReference>
<evidence type="ECO:0000256" key="3">
    <source>
        <dbReference type="ARBA" id="ARBA00010136"/>
    </source>
</evidence>
<keyword evidence="10 14" id="KW-0862">Zinc</keyword>
<dbReference type="GO" id="GO:0008270">
    <property type="term" value="F:zinc ion binding"/>
    <property type="evidence" value="ECO:0007669"/>
    <property type="project" value="InterPro"/>
</dbReference>
<dbReference type="InterPro" id="IPR049980">
    <property type="entry name" value="LTA4H_cat"/>
</dbReference>
<dbReference type="InterPro" id="IPR016024">
    <property type="entry name" value="ARM-type_fold"/>
</dbReference>
<dbReference type="GO" id="GO:0005737">
    <property type="term" value="C:cytoplasm"/>
    <property type="evidence" value="ECO:0007669"/>
    <property type="project" value="UniProtKB-SubCell"/>
</dbReference>
<comment type="cofactor">
    <cofactor evidence="14">
        <name>Zn(2+)</name>
        <dbReference type="ChEBI" id="CHEBI:29105"/>
    </cofactor>
    <text evidence="14">Binds 1 zinc ion per subunit.</text>
</comment>
<dbReference type="EC" id="3.4.11.2" evidence="4"/>
<dbReference type="InterPro" id="IPR001930">
    <property type="entry name" value="Peptidase_M1"/>
</dbReference>
<dbReference type="Pfam" id="PF09127">
    <property type="entry name" value="Leuk-A4-hydro_C"/>
    <property type="match status" value="1"/>
</dbReference>
<evidence type="ECO:0000256" key="9">
    <source>
        <dbReference type="ARBA" id="ARBA00022801"/>
    </source>
</evidence>
<feature type="binding site" evidence="14">
    <location>
        <position position="316"/>
    </location>
    <ligand>
        <name>Zn(2+)</name>
        <dbReference type="ChEBI" id="CHEBI:29105"/>
        <note>catalytic</note>
    </ligand>
</feature>
<dbReference type="InterPro" id="IPR045357">
    <property type="entry name" value="Aminopeptidase_N-like_N"/>
</dbReference>
<comment type="similarity">
    <text evidence="3">Belongs to the peptidase M1 family.</text>
</comment>
<dbReference type="InterPro" id="IPR038502">
    <property type="entry name" value="M1_LTA-4_hydro/amino_C_sf"/>
</dbReference>
<evidence type="ECO:0000256" key="6">
    <source>
        <dbReference type="ARBA" id="ARBA00022490"/>
    </source>
</evidence>
<dbReference type="Proteomes" id="UP000308181">
    <property type="component" value="Unassembled WGS sequence"/>
</dbReference>
<evidence type="ECO:0000256" key="11">
    <source>
        <dbReference type="ARBA" id="ARBA00023049"/>
    </source>
</evidence>
<evidence type="ECO:0000259" key="15">
    <source>
        <dbReference type="SMART" id="SM01263"/>
    </source>
</evidence>
<dbReference type="CDD" id="cd09599">
    <property type="entry name" value="M1_LTA4H"/>
    <property type="match status" value="1"/>
</dbReference>
<dbReference type="Gene3D" id="3.30.2010.30">
    <property type="match status" value="1"/>
</dbReference>
<comment type="caution">
    <text evidence="16">The sequence shown here is derived from an EMBL/GenBank/DDBJ whole genome shotgun (WGS) entry which is preliminary data.</text>
</comment>
<comment type="subcellular location">
    <subcellularLocation>
        <location evidence="2">Cytoplasm</location>
    </subcellularLocation>
</comment>
<evidence type="ECO:0000256" key="5">
    <source>
        <dbReference type="ARBA" id="ARBA00015611"/>
    </source>
</evidence>
<evidence type="ECO:0000256" key="4">
    <source>
        <dbReference type="ARBA" id="ARBA00012564"/>
    </source>
</evidence>
<dbReference type="PANTHER" id="PTHR45726:SF3">
    <property type="entry name" value="LEUKOTRIENE A-4 HYDROLASE"/>
    <property type="match status" value="1"/>
</dbReference>
<dbReference type="GO" id="GO:0006508">
    <property type="term" value="P:proteolysis"/>
    <property type="evidence" value="ECO:0007669"/>
    <property type="project" value="UniProtKB-KW"/>
</dbReference>
<dbReference type="RefSeq" id="WP_136824996.1">
    <property type="nucleotide sequence ID" value="NZ_SWBP01000001.1"/>
</dbReference>
<dbReference type="InterPro" id="IPR042097">
    <property type="entry name" value="Aminopeptidase_N-like_N_sf"/>
</dbReference>
<dbReference type="SUPFAM" id="SSF55486">
    <property type="entry name" value="Metalloproteases ('zincins'), catalytic domain"/>
    <property type="match status" value="1"/>
</dbReference>
<keyword evidence="17" id="KW-1185">Reference proteome</keyword>
<evidence type="ECO:0000256" key="14">
    <source>
        <dbReference type="PIRSR" id="PIRSR634015-3"/>
    </source>
</evidence>
<feature type="binding site" evidence="13">
    <location>
        <begin position="287"/>
        <end position="292"/>
    </location>
    <ligand>
        <name>a peptide</name>
        <dbReference type="ChEBI" id="CHEBI:60466"/>
    </ligand>
</feature>